<dbReference type="InterPro" id="IPR023187">
    <property type="entry name" value="Tscrpt_reg_MarR-type_CS"/>
</dbReference>
<dbReference type="Gene3D" id="1.10.10.10">
    <property type="entry name" value="Winged helix-like DNA-binding domain superfamily/Winged helix DNA-binding domain"/>
    <property type="match status" value="1"/>
</dbReference>
<dbReference type="InterPro" id="IPR036388">
    <property type="entry name" value="WH-like_DNA-bd_sf"/>
</dbReference>
<dbReference type="PANTHER" id="PTHR33164">
    <property type="entry name" value="TRANSCRIPTIONAL REGULATOR, MARR FAMILY"/>
    <property type="match status" value="1"/>
</dbReference>
<keyword evidence="1" id="KW-0805">Transcription regulation</keyword>
<evidence type="ECO:0000313" key="5">
    <source>
        <dbReference type="Proteomes" id="UP000031829"/>
    </source>
</evidence>
<accession>A0A0B6AGH9</accession>
<dbReference type="RefSeq" id="WP_034652817.1">
    <property type="nucleotide sequence ID" value="NZ_BCVB01000005.1"/>
</dbReference>
<dbReference type="AlphaFoldDB" id="A0A0B6AGH9"/>
<proteinExistence type="predicted"/>
<dbReference type="GeneID" id="93642234"/>
<protein>
    <submittedName>
        <fullName evidence="4">HTH-type transcriptional regulator hpr</fullName>
    </submittedName>
</protein>
<dbReference type="GO" id="GO:0006950">
    <property type="term" value="P:response to stress"/>
    <property type="evidence" value="ECO:0007669"/>
    <property type="project" value="TreeGrafter"/>
</dbReference>
<dbReference type="PROSITE" id="PS01117">
    <property type="entry name" value="HTH_MARR_1"/>
    <property type="match status" value="1"/>
</dbReference>
<dbReference type="InterPro" id="IPR039422">
    <property type="entry name" value="MarR/SlyA-like"/>
</dbReference>
<gene>
    <name evidence="4" type="primary">hpr</name>
    <name evidence="4" type="ORF">BG04_4219</name>
</gene>
<keyword evidence="2" id="KW-0238">DNA-binding</keyword>
<dbReference type="InterPro" id="IPR036390">
    <property type="entry name" value="WH_DNA-bd_sf"/>
</dbReference>
<evidence type="ECO:0000256" key="3">
    <source>
        <dbReference type="ARBA" id="ARBA00023163"/>
    </source>
</evidence>
<dbReference type="HOGENOM" id="CLU_115790_0_0_9"/>
<dbReference type="Pfam" id="PF01047">
    <property type="entry name" value="MarR"/>
    <property type="match status" value="1"/>
</dbReference>
<keyword evidence="3" id="KW-0804">Transcription</keyword>
<dbReference type="SMART" id="SM00347">
    <property type="entry name" value="HTH_MARR"/>
    <property type="match status" value="1"/>
</dbReference>
<dbReference type="GO" id="GO:0003700">
    <property type="term" value="F:DNA-binding transcription factor activity"/>
    <property type="evidence" value="ECO:0007669"/>
    <property type="project" value="InterPro"/>
</dbReference>
<dbReference type="Proteomes" id="UP000031829">
    <property type="component" value="Chromosome"/>
</dbReference>
<evidence type="ECO:0000313" key="4">
    <source>
        <dbReference type="EMBL" id="AJI22641.1"/>
    </source>
</evidence>
<dbReference type="EMBL" id="CP009920">
    <property type="protein sequence ID" value="AJI22641.1"/>
    <property type="molecule type" value="Genomic_DNA"/>
</dbReference>
<dbReference type="GO" id="GO:0003677">
    <property type="term" value="F:DNA binding"/>
    <property type="evidence" value="ECO:0007669"/>
    <property type="project" value="UniProtKB-KW"/>
</dbReference>
<dbReference type="PROSITE" id="PS50995">
    <property type="entry name" value="HTH_MARR_2"/>
    <property type="match status" value="1"/>
</dbReference>
<dbReference type="InterPro" id="IPR000835">
    <property type="entry name" value="HTH_MarR-typ"/>
</dbReference>
<sequence>MSKQEQESEYTIKDASLFGFKLMQVSKAIWRAAEDDWEQWVKPYGLNVNEHHILCLASNTGEISMSELANLGAMHISTAFNFSKKLENQGYLHLSKRENDKRNTYIKLTERGEQLLLDTLKGYEPHNSKICKGALPLKTLYGKFPAFPELVTVVRHACGGELVTVADQPFVNIKEAEIEENEDKKEVQLTSN</sequence>
<evidence type="ECO:0000256" key="2">
    <source>
        <dbReference type="ARBA" id="ARBA00023125"/>
    </source>
</evidence>
<dbReference type="SUPFAM" id="SSF46785">
    <property type="entry name" value="Winged helix' DNA-binding domain"/>
    <property type="match status" value="1"/>
</dbReference>
<reference evidence="4 5" key="1">
    <citation type="journal article" date="2015" name="Genome Announc.">
        <title>Complete genome sequences for 35 biothreat assay-relevant bacillus species.</title>
        <authorList>
            <person name="Johnson S.L."/>
            <person name="Daligault H.E."/>
            <person name="Davenport K.W."/>
            <person name="Jaissle J."/>
            <person name="Frey K.G."/>
            <person name="Ladner J.T."/>
            <person name="Broomall S.M."/>
            <person name="Bishop-Lilly K.A."/>
            <person name="Bruce D.C."/>
            <person name="Gibbons H.S."/>
            <person name="Coyne S.R."/>
            <person name="Lo C.C."/>
            <person name="Meincke L."/>
            <person name="Munk A.C."/>
            <person name="Koroleva G.I."/>
            <person name="Rosenzweig C.N."/>
            <person name="Palacios G.F."/>
            <person name="Redden C.L."/>
            <person name="Minogue T.D."/>
            <person name="Chain P.S."/>
        </authorList>
    </citation>
    <scope>NUCLEOTIDE SEQUENCE [LARGE SCALE GENOMIC DNA]</scope>
    <source>
        <strain evidence="5">ATCC 14581 / DSM 32 / JCM 2506 / NBRC 15308 / NCIMB 9376 / NCTC 10342 / NRRL B-14308 / VKM B-512</strain>
    </source>
</reference>
<dbReference type="NCBIfam" id="NF010349">
    <property type="entry name" value="PRK13777.1"/>
    <property type="match status" value="1"/>
</dbReference>
<organism evidence="4 5">
    <name type="scientific">Priestia megaterium (strain ATCC 14581 / DSM 32 / CCUG 1817 / JCM 2506 / NBRC 15308 / NCIMB 9376 / NCTC 10342 / NRRL B-14308 / VKM B-512 / Ford 19)</name>
    <name type="common">Bacillus megaterium</name>
    <dbReference type="NCBI Taxonomy" id="1348623"/>
    <lineage>
        <taxon>Bacteria</taxon>
        <taxon>Bacillati</taxon>
        <taxon>Bacillota</taxon>
        <taxon>Bacilli</taxon>
        <taxon>Bacillales</taxon>
        <taxon>Bacillaceae</taxon>
        <taxon>Priestia</taxon>
    </lineage>
</organism>
<name>A0A0B6AGH9_PRIM2</name>
<evidence type="ECO:0000256" key="1">
    <source>
        <dbReference type="ARBA" id="ARBA00023015"/>
    </source>
</evidence>
<dbReference type="PANTHER" id="PTHR33164:SF58">
    <property type="entry name" value="DNA-BINDING TRANSCRIPTIONAL REPRESSOR SCOC"/>
    <property type="match status" value="1"/>
</dbReference>
<dbReference type="KEGG" id="bmeg:BG04_4219"/>